<reference evidence="1" key="1">
    <citation type="submission" date="2019-10" db="EMBL/GenBank/DDBJ databases">
        <title>Conservation and host-specific expression of non-tandemly repeated heterogenous ribosome RNA gene in arbuscular mycorrhizal fungi.</title>
        <authorList>
            <person name="Maeda T."/>
            <person name="Kobayashi Y."/>
            <person name="Nakagawa T."/>
            <person name="Ezawa T."/>
            <person name="Yamaguchi K."/>
            <person name="Bino T."/>
            <person name="Nishimoto Y."/>
            <person name="Shigenobu S."/>
            <person name="Kawaguchi M."/>
        </authorList>
    </citation>
    <scope>NUCLEOTIDE SEQUENCE</scope>
    <source>
        <strain evidence="1">HR1</strain>
    </source>
</reference>
<dbReference type="OrthoDB" id="2421113at2759"/>
<organism evidence="1 2">
    <name type="scientific">Rhizophagus clarus</name>
    <dbReference type="NCBI Taxonomy" id="94130"/>
    <lineage>
        <taxon>Eukaryota</taxon>
        <taxon>Fungi</taxon>
        <taxon>Fungi incertae sedis</taxon>
        <taxon>Mucoromycota</taxon>
        <taxon>Glomeromycotina</taxon>
        <taxon>Glomeromycetes</taxon>
        <taxon>Glomerales</taxon>
        <taxon>Glomeraceae</taxon>
        <taxon>Rhizophagus</taxon>
    </lineage>
</organism>
<dbReference type="AlphaFoldDB" id="A0A8H3R2X3"/>
<proteinExistence type="predicted"/>
<evidence type="ECO:0000313" key="2">
    <source>
        <dbReference type="Proteomes" id="UP000615446"/>
    </source>
</evidence>
<accession>A0A8H3R2X3</accession>
<gene>
    <name evidence="1" type="ORF">RCL2_002778700</name>
</gene>
<protein>
    <submittedName>
        <fullName evidence="1">Uncharacterized protein</fullName>
    </submittedName>
</protein>
<dbReference type="Proteomes" id="UP000615446">
    <property type="component" value="Unassembled WGS sequence"/>
</dbReference>
<evidence type="ECO:0000313" key="1">
    <source>
        <dbReference type="EMBL" id="GET01377.1"/>
    </source>
</evidence>
<dbReference type="EMBL" id="BLAL01000298">
    <property type="protein sequence ID" value="GET01377.1"/>
    <property type="molecule type" value="Genomic_DNA"/>
</dbReference>
<name>A0A8H3R2X3_9GLOM</name>
<comment type="caution">
    <text evidence="1">The sequence shown here is derived from an EMBL/GenBank/DDBJ whole genome shotgun (WGS) entry which is preliminary data.</text>
</comment>
<sequence length="337" mass="39127">MEPKKKEFECKLNVKKHDSQFNNKDDTEKCGDNLFDNYNFTIITKLENFCVGLREEKDIKYLQRIGRIIYYGGKRLISKEAVQLENELATKAKWCNNFSTGCIRSMECEILTVNKENVYNKCVELNIKKNFVFKYLKNSNLNELYYSIDLTQDFSFWAKLAEKSIIWDKEYEIFKQNLAGQMLRNIRLHYAQSDKSIIIGLIPNNNKKKTADILAYHQKVLQYAVQLKINIVSFGSDGIANKFNIQSMLMNIPTIKNIIFEDKLYNIKFKCLVFPGIGLIICIQDAKHKKKSERNVLFSGARLLILGTGTARYVQILTLSKMSNSILYMCDVENADQ</sequence>